<dbReference type="OMA" id="ERISDLW"/>
<protein>
    <submittedName>
        <fullName evidence="1">Uncharacterized protein</fullName>
    </submittedName>
</protein>
<dbReference type="Proteomes" id="UP000002630">
    <property type="component" value="Linkage Group LG17"/>
</dbReference>
<dbReference type="EMBL" id="FN649127">
    <property type="protein sequence ID" value="CBJ28048.1"/>
    <property type="molecule type" value="Genomic_DNA"/>
</dbReference>
<organism evidence="1 2">
    <name type="scientific">Ectocarpus siliculosus</name>
    <name type="common">Brown alga</name>
    <name type="synonym">Conferva siliculosa</name>
    <dbReference type="NCBI Taxonomy" id="2880"/>
    <lineage>
        <taxon>Eukaryota</taxon>
        <taxon>Sar</taxon>
        <taxon>Stramenopiles</taxon>
        <taxon>Ochrophyta</taxon>
        <taxon>PX clade</taxon>
        <taxon>Phaeophyceae</taxon>
        <taxon>Ectocarpales</taxon>
        <taxon>Ectocarpaceae</taxon>
        <taxon>Ectocarpus</taxon>
    </lineage>
</organism>
<dbReference type="AlphaFoldDB" id="D7G8K3"/>
<evidence type="ECO:0000313" key="2">
    <source>
        <dbReference type="Proteomes" id="UP000002630"/>
    </source>
</evidence>
<proteinExistence type="predicted"/>
<reference evidence="1 2" key="1">
    <citation type="journal article" date="2010" name="Nature">
        <title>The Ectocarpus genome and the independent evolution of multicellularity in brown algae.</title>
        <authorList>
            <person name="Cock J.M."/>
            <person name="Sterck L."/>
            <person name="Rouze P."/>
            <person name="Scornet D."/>
            <person name="Allen A.E."/>
            <person name="Amoutzias G."/>
            <person name="Anthouard V."/>
            <person name="Artiguenave F."/>
            <person name="Aury J.M."/>
            <person name="Badger J.H."/>
            <person name="Beszteri B."/>
            <person name="Billiau K."/>
            <person name="Bonnet E."/>
            <person name="Bothwell J.H."/>
            <person name="Bowler C."/>
            <person name="Boyen C."/>
            <person name="Brownlee C."/>
            <person name="Carrano C.J."/>
            <person name="Charrier B."/>
            <person name="Cho G.Y."/>
            <person name="Coelho S.M."/>
            <person name="Collen J."/>
            <person name="Corre E."/>
            <person name="Da Silva C."/>
            <person name="Delage L."/>
            <person name="Delaroque N."/>
            <person name="Dittami S.M."/>
            <person name="Doulbeau S."/>
            <person name="Elias M."/>
            <person name="Farnham G."/>
            <person name="Gachon C.M."/>
            <person name="Gschloessl B."/>
            <person name="Heesch S."/>
            <person name="Jabbari K."/>
            <person name="Jubin C."/>
            <person name="Kawai H."/>
            <person name="Kimura K."/>
            <person name="Kloareg B."/>
            <person name="Kupper F.C."/>
            <person name="Lang D."/>
            <person name="Le Bail A."/>
            <person name="Leblanc C."/>
            <person name="Lerouge P."/>
            <person name="Lohr M."/>
            <person name="Lopez P.J."/>
            <person name="Martens C."/>
            <person name="Maumus F."/>
            <person name="Michel G."/>
            <person name="Miranda-Saavedra D."/>
            <person name="Morales J."/>
            <person name="Moreau H."/>
            <person name="Motomura T."/>
            <person name="Nagasato C."/>
            <person name="Napoli C.A."/>
            <person name="Nelson D.R."/>
            <person name="Nyvall-Collen P."/>
            <person name="Peters A.F."/>
            <person name="Pommier C."/>
            <person name="Potin P."/>
            <person name="Poulain J."/>
            <person name="Quesneville H."/>
            <person name="Read B."/>
            <person name="Rensing S.A."/>
            <person name="Ritter A."/>
            <person name="Rousvoal S."/>
            <person name="Samanta M."/>
            <person name="Samson G."/>
            <person name="Schroeder D.C."/>
            <person name="Segurens B."/>
            <person name="Strittmatter M."/>
            <person name="Tonon T."/>
            <person name="Tregear J.W."/>
            <person name="Valentin K."/>
            <person name="von Dassow P."/>
            <person name="Yamagishi T."/>
            <person name="Van de Peer Y."/>
            <person name="Wincker P."/>
        </authorList>
    </citation>
    <scope>NUCLEOTIDE SEQUENCE [LARGE SCALE GENOMIC DNA]</scope>
    <source>
        <strain evidence="2">Ec32 / CCAP1310/4</strain>
    </source>
</reference>
<sequence>MEGGEVAAFEPLPLEERLGRLETGVELWGATYVPPIAPEEMRRLTDKWTAVGAVSGAAAAAAARGDNKTDNNTSTAATTVEAPSILFVVTSFDRGRRLGRRGKGVDKLNYVLMIMDEIRGACEAGFSPHVHLISAWEAQPEVELFTDRLLCRRIGGPVTLTLEEHPPSIKEALSIKHRIYMKPRVREYDLFVQLEDDMILTVNHILKYLEESEKLSLRNIGTRPRAMPMHDYMPGFVRVEPEPGATGVGGEWFEWEIILSRFRGVHVVGAGTYLGLEKSRVLPFSGNNQGFWMATQEQLKYLCRQCQYLRYTGQSSVPFVEKFSGSLEMFSPPCHTTKVFPAERFENFLVHHRTNNKNGKRGESTPAVSVSMLRLWAAQVVRDDEMLMEVGQTGRR</sequence>
<dbReference type="InParanoid" id="D7G8K3"/>
<keyword evidence="2" id="KW-1185">Reference proteome</keyword>
<dbReference type="OrthoDB" id="38337at2759"/>
<gene>
    <name evidence="1" type="ORF">Esi_0089_0116</name>
</gene>
<name>D7G8K3_ECTSI</name>
<evidence type="ECO:0000313" key="1">
    <source>
        <dbReference type="EMBL" id="CBJ28048.1"/>
    </source>
</evidence>
<accession>D7G8K3</accession>
<dbReference type="EMBL" id="FN649742">
    <property type="protein sequence ID" value="CBJ28048.1"/>
    <property type="molecule type" value="Genomic_DNA"/>
</dbReference>